<accession>A0A1M7RK80</accession>
<dbReference type="RefSeq" id="WP_073263669.1">
    <property type="nucleotide sequence ID" value="NZ_FRCS01000016.1"/>
</dbReference>
<dbReference type="InterPro" id="IPR016161">
    <property type="entry name" value="Ald_DH/histidinol_DH"/>
</dbReference>
<dbReference type="Gene3D" id="3.40.605.10">
    <property type="entry name" value="Aldehyde Dehydrogenase, Chain A, domain 1"/>
    <property type="match status" value="1"/>
</dbReference>
<dbReference type="Gene3D" id="3.40.309.10">
    <property type="entry name" value="Aldehyde Dehydrogenase, Chain A, domain 2"/>
    <property type="match status" value="1"/>
</dbReference>
<evidence type="ECO:0000313" key="5">
    <source>
        <dbReference type="Proteomes" id="UP000184440"/>
    </source>
</evidence>
<reference evidence="4 5" key="1">
    <citation type="submission" date="2016-11" db="EMBL/GenBank/DDBJ databases">
        <authorList>
            <person name="Jaros S."/>
            <person name="Januszkiewicz K."/>
            <person name="Wedrychowicz H."/>
        </authorList>
    </citation>
    <scope>NUCLEOTIDE SEQUENCE [LARGE SCALE GENOMIC DNA]</scope>
    <source>
        <strain evidence="4 5">DSM 46144</strain>
    </source>
</reference>
<organism evidence="4 5">
    <name type="scientific">Cryptosporangium aurantiacum</name>
    <dbReference type="NCBI Taxonomy" id="134849"/>
    <lineage>
        <taxon>Bacteria</taxon>
        <taxon>Bacillati</taxon>
        <taxon>Actinomycetota</taxon>
        <taxon>Actinomycetes</taxon>
        <taxon>Cryptosporangiales</taxon>
        <taxon>Cryptosporangiaceae</taxon>
        <taxon>Cryptosporangium</taxon>
    </lineage>
</organism>
<comment type="similarity">
    <text evidence="1">Belongs to the aldehyde dehydrogenase family.</text>
</comment>
<keyword evidence="5" id="KW-1185">Reference proteome</keyword>
<dbReference type="PANTHER" id="PTHR11699">
    <property type="entry name" value="ALDEHYDE DEHYDROGENASE-RELATED"/>
    <property type="match status" value="1"/>
</dbReference>
<dbReference type="Pfam" id="PF00171">
    <property type="entry name" value="Aldedh"/>
    <property type="match status" value="1"/>
</dbReference>
<dbReference type="AlphaFoldDB" id="A0A1M7RK80"/>
<dbReference type="EMBL" id="FRCS01000016">
    <property type="protein sequence ID" value="SHN46572.1"/>
    <property type="molecule type" value="Genomic_DNA"/>
</dbReference>
<dbReference type="GO" id="GO:0016620">
    <property type="term" value="F:oxidoreductase activity, acting on the aldehyde or oxo group of donors, NAD or NADP as acceptor"/>
    <property type="evidence" value="ECO:0007669"/>
    <property type="project" value="InterPro"/>
</dbReference>
<proteinExistence type="inferred from homology"/>
<dbReference type="OrthoDB" id="6882680at2"/>
<evidence type="ECO:0000313" key="4">
    <source>
        <dbReference type="EMBL" id="SHN46572.1"/>
    </source>
</evidence>
<evidence type="ECO:0000256" key="2">
    <source>
        <dbReference type="ARBA" id="ARBA00023002"/>
    </source>
</evidence>
<dbReference type="SUPFAM" id="SSF53720">
    <property type="entry name" value="ALDH-like"/>
    <property type="match status" value="1"/>
</dbReference>
<dbReference type="InterPro" id="IPR015590">
    <property type="entry name" value="Aldehyde_DH_dom"/>
</dbReference>
<sequence length="489" mass="50421">MVVDLDRHEQLAAEVLPQTGLLVGDAWLRAGSGGEYQHVDAATGRPQATVPLAGAAEVDAAVAAARDAFPAWRGLRPDLRRNALLRLAELIRSRASTIGQVLTLECGSPILGATALPARAADYLEYYAGLADKIEGSVIPIFPERAFDYTLPEPYGVVAVVSTWNGGISALGRKAGAALAAGNTVVVKAMELAPFSAVIFGELALEAGFPPGVVNVLPGGVEAGRALVAHPGVDKISFTGGIEAARQILVAAAQHITPVVLELGGKSGNIVFPDADLDAAGAFAGVACMRNSGQGCVMPTRLIVHSSIHDQIVSRALAGIAAMPIGDPLDPATAFGPVVSARHADRILAMVSAADGEILTGGHRLDEPGFYVAPTVVDRIAADAPLAQEEVFGPVLAVLTFDDEDEAIALANATPYGLAGYVHTTDLSRAHRVAAALDAGYVSLNGFAALPAAAPFGGYGRSGFGKEGGREGLAEFVRTKNVYLPLELR</sequence>
<dbReference type="FunFam" id="3.40.605.10:FF:000007">
    <property type="entry name" value="NAD/NADP-dependent betaine aldehyde dehydrogenase"/>
    <property type="match status" value="1"/>
</dbReference>
<dbReference type="STRING" id="134849.SAMN05443668_116108"/>
<dbReference type="InterPro" id="IPR016162">
    <property type="entry name" value="Ald_DH_N"/>
</dbReference>
<feature type="domain" description="Aldehyde dehydrogenase" evidence="3">
    <location>
        <begin position="28"/>
        <end position="482"/>
    </location>
</feature>
<dbReference type="Proteomes" id="UP000184440">
    <property type="component" value="Unassembled WGS sequence"/>
</dbReference>
<name>A0A1M7RK80_9ACTN</name>
<keyword evidence="2" id="KW-0560">Oxidoreductase</keyword>
<dbReference type="InterPro" id="IPR016163">
    <property type="entry name" value="Ald_DH_C"/>
</dbReference>
<evidence type="ECO:0000259" key="3">
    <source>
        <dbReference type="Pfam" id="PF00171"/>
    </source>
</evidence>
<evidence type="ECO:0000256" key="1">
    <source>
        <dbReference type="ARBA" id="ARBA00009986"/>
    </source>
</evidence>
<protein>
    <submittedName>
        <fullName evidence="4">Aldehyde dehydrogenase (NAD+)</fullName>
    </submittedName>
</protein>
<gene>
    <name evidence="4" type="ORF">SAMN05443668_116108</name>
</gene>